<organism evidence="1 2">
    <name type="scientific">Melia azedarach</name>
    <name type="common">Chinaberry tree</name>
    <dbReference type="NCBI Taxonomy" id="155640"/>
    <lineage>
        <taxon>Eukaryota</taxon>
        <taxon>Viridiplantae</taxon>
        <taxon>Streptophyta</taxon>
        <taxon>Embryophyta</taxon>
        <taxon>Tracheophyta</taxon>
        <taxon>Spermatophyta</taxon>
        <taxon>Magnoliopsida</taxon>
        <taxon>eudicotyledons</taxon>
        <taxon>Gunneridae</taxon>
        <taxon>Pentapetalae</taxon>
        <taxon>rosids</taxon>
        <taxon>malvids</taxon>
        <taxon>Sapindales</taxon>
        <taxon>Meliaceae</taxon>
        <taxon>Melia</taxon>
    </lineage>
</organism>
<name>A0ACC1WYD2_MELAZ</name>
<comment type="caution">
    <text evidence="1">The sequence shown here is derived from an EMBL/GenBank/DDBJ whole genome shotgun (WGS) entry which is preliminary data.</text>
</comment>
<dbReference type="EMBL" id="CM051406">
    <property type="protein sequence ID" value="KAJ4704161.1"/>
    <property type="molecule type" value="Genomic_DNA"/>
</dbReference>
<sequence length="146" mass="16815">DGAELERLVMEKAGCLSYSCSPWESEKPDVYERQIYYRFDKSISRYRGEVTSTQQKSPLSNGNGWLVEEVMTLHGIPLGDYFNLHLRYQVEDSPPRAKGCLVQVYVGIAWLKSTRHQKRITKNILSTLEEGLKVKLSVIEKEFATR</sequence>
<accession>A0ACC1WYD2</accession>
<gene>
    <name evidence="1" type="ORF">OWV82_023955</name>
</gene>
<evidence type="ECO:0000313" key="1">
    <source>
        <dbReference type="EMBL" id="KAJ4704161.1"/>
    </source>
</evidence>
<reference evidence="1 2" key="1">
    <citation type="journal article" date="2023" name="Science">
        <title>Complex scaffold remodeling in plant triterpene biosynthesis.</title>
        <authorList>
            <person name="De La Pena R."/>
            <person name="Hodgson H."/>
            <person name="Liu J.C."/>
            <person name="Stephenson M.J."/>
            <person name="Martin A.C."/>
            <person name="Owen C."/>
            <person name="Harkess A."/>
            <person name="Leebens-Mack J."/>
            <person name="Jimenez L.E."/>
            <person name="Osbourn A."/>
            <person name="Sattely E.S."/>
        </authorList>
    </citation>
    <scope>NUCLEOTIDE SEQUENCE [LARGE SCALE GENOMIC DNA]</scope>
    <source>
        <strain evidence="2">cv. JPN11</strain>
        <tissue evidence="1">Leaf</tissue>
    </source>
</reference>
<evidence type="ECO:0000313" key="2">
    <source>
        <dbReference type="Proteomes" id="UP001164539"/>
    </source>
</evidence>
<dbReference type="Proteomes" id="UP001164539">
    <property type="component" value="Chromosome 13"/>
</dbReference>
<proteinExistence type="predicted"/>
<protein>
    <submittedName>
        <fullName evidence="1">C2 and GRAM domain-containing protein</fullName>
    </submittedName>
</protein>
<feature type="non-terminal residue" evidence="1">
    <location>
        <position position="1"/>
    </location>
</feature>
<keyword evidence="2" id="KW-1185">Reference proteome</keyword>